<sequence>MKKITLRIIYLFTIIMIASCSSTKIKVDGKKVNPLFNHDLRKNIKLYEGTLSKSEYVALIEKLQIELQTEIPLHKSILINYNQKSSHCHGLHFGKESFEESVDLLIKTTNQITSDNDALNFLVYAQETFYKDIYERKPEYQLDSGFFHNYVFTEHKLCQAFFIIKPNGKFYRGYQEYYDHPIKSLLEKDENL</sequence>
<evidence type="ECO:0008006" key="3">
    <source>
        <dbReference type="Google" id="ProtNLM"/>
    </source>
</evidence>
<organism evidence="1 2">
    <name type="scientific">Psychroflexus halocasei</name>
    <dbReference type="NCBI Taxonomy" id="908615"/>
    <lineage>
        <taxon>Bacteria</taxon>
        <taxon>Pseudomonadati</taxon>
        <taxon>Bacteroidota</taxon>
        <taxon>Flavobacteriia</taxon>
        <taxon>Flavobacteriales</taxon>
        <taxon>Flavobacteriaceae</taxon>
        <taxon>Psychroflexus</taxon>
    </lineage>
</organism>
<evidence type="ECO:0000313" key="1">
    <source>
        <dbReference type="EMBL" id="SEA08258.1"/>
    </source>
</evidence>
<evidence type="ECO:0000313" key="2">
    <source>
        <dbReference type="Proteomes" id="UP000198820"/>
    </source>
</evidence>
<name>A0A1H3YBF8_9FLAO</name>
<dbReference type="STRING" id="908615.SAMN05421540_10375"/>
<dbReference type="EMBL" id="FNQF01000003">
    <property type="protein sequence ID" value="SEA08258.1"/>
    <property type="molecule type" value="Genomic_DNA"/>
</dbReference>
<accession>A0A1H3YBF8</accession>
<dbReference type="AlphaFoldDB" id="A0A1H3YBF8"/>
<reference evidence="1 2" key="1">
    <citation type="submission" date="2016-10" db="EMBL/GenBank/DDBJ databases">
        <authorList>
            <person name="de Groot N.N."/>
        </authorList>
    </citation>
    <scope>NUCLEOTIDE SEQUENCE [LARGE SCALE GENOMIC DNA]</scope>
    <source>
        <strain evidence="1 2">DSM 23581</strain>
    </source>
</reference>
<keyword evidence="2" id="KW-1185">Reference proteome</keyword>
<gene>
    <name evidence="1" type="ORF">SAMN05421540_10375</name>
</gene>
<protein>
    <recommendedName>
        <fullName evidence="3">Lipoprotein</fullName>
    </recommendedName>
</protein>
<proteinExistence type="predicted"/>
<dbReference type="Proteomes" id="UP000198820">
    <property type="component" value="Unassembled WGS sequence"/>
</dbReference>
<dbReference type="RefSeq" id="WP_143521321.1">
    <property type="nucleotide sequence ID" value="NZ_FNQF01000003.1"/>
</dbReference>
<dbReference type="PROSITE" id="PS51257">
    <property type="entry name" value="PROKAR_LIPOPROTEIN"/>
    <property type="match status" value="1"/>
</dbReference>